<dbReference type="AlphaFoldDB" id="A0A109QFS3"/>
<dbReference type="InterPro" id="IPR006170">
    <property type="entry name" value="PBP/GOBP"/>
</dbReference>
<name>A0A109QFS3_BLAGE</name>
<dbReference type="EMBL" id="KT381659">
    <property type="protein sequence ID" value="AMA98150.1"/>
    <property type="molecule type" value="mRNA"/>
</dbReference>
<feature type="chain" id="PRO_5007140064" evidence="1">
    <location>
        <begin position="21"/>
        <end position="137"/>
    </location>
</feature>
<dbReference type="CDD" id="cd23992">
    <property type="entry name" value="PBP_GOBP"/>
    <property type="match status" value="1"/>
</dbReference>
<accession>A0A109QFS3</accession>
<evidence type="ECO:0000256" key="1">
    <source>
        <dbReference type="SAM" id="SignalP"/>
    </source>
</evidence>
<organism evidence="2">
    <name type="scientific">Blattella germanica</name>
    <name type="common">German cockroach</name>
    <name type="synonym">Blatta germanica</name>
    <dbReference type="NCBI Taxonomy" id="6973"/>
    <lineage>
        <taxon>Eukaryota</taxon>
        <taxon>Metazoa</taxon>
        <taxon>Ecdysozoa</taxon>
        <taxon>Arthropoda</taxon>
        <taxon>Hexapoda</taxon>
        <taxon>Insecta</taxon>
        <taxon>Pterygota</taxon>
        <taxon>Neoptera</taxon>
        <taxon>Polyneoptera</taxon>
        <taxon>Dictyoptera</taxon>
        <taxon>Blattodea</taxon>
        <taxon>Blaberoidea</taxon>
        <taxon>Blattellidae</taxon>
        <taxon>Blattella</taxon>
    </lineage>
</organism>
<protein>
    <submittedName>
        <fullName evidence="2">Chemosensory protein</fullName>
    </submittedName>
</protein>
<dbReference type="SUPFAM" id="SSF47565">
    <property type="entry name" value="Insect pheromone/odorant-binding proteins"/>
    <property type="match status" value="1"/>
</dbReference>
<reference evidence="2" key="1">
    <citation type="submission" date="2015-08" db="EMBL/GenBank/DDBJ databases">
        <title>Transcriptome-Based Identification and Expression Profiles of Chemosensory Genes in German Cockroach, Blattella germanica.</title>
        <authorList>
            <person name="Niu D.-J."/>
        </authorList>
    </citation>
    <scope>NUCLEOTIDE SEQUENCE</scope>
</reference>
<feature type="signal peptide" evidence="1">
    <location>
        <begin position="1"/>
        <end position="20"/>
    </location>
</feature>
<proteinExistence type="evidence at transcript level"/>
<dbReference type="InterPro" id="IPR036728">
    <property type="entry name" value="PBP_GOBP_sf"/>
</dbReference>
<dbReference type="Pfam" id="PF01395">
    <property type="entry name" value="PBP_GOBP"/>
    <property type="match status" value="1"/>
</dbReference>
<keyword evidence="1" id="KW-0732">Signal</keyword>
<evidence type="ECO:0000313" key="2">
    <source>
        <dbReference type="EMBL" id="AMA98150.1"/>
    </source>
</evidence>
<dbReference type="GO" id="GO:0005549">
    <property type="term" value="F:odorant binding"/>
    <property type="evidence" value="ECO:0007669"/>
    <property type="project" value="InterPro"/>
</dbReference>
<sequence length="137" mass="16041">MVLKRIKLILFLSFISVTFSLKPEEIGISCQQKYKLSGEDIVEMRENRMILKDETNVNQRCFIECLMVESNMFVNGELNQEEVKKGEKELKEFYKSHGKELNLEKFDTSIQECSSKDDEGQCMKSYQMWKCLVSAMV</sequence>
<dbReference type="Gene3D" id="1.10.238.20">
    <property type="entry name" value="Pheromone/general odorant binding protein domain"/>
    <property type="match status" value="1"/>
</dbReference>